<dbReference type="Proteomes" id="UP000236731">
    <property type="component" value="Unassembled WGS sequence"/>
</dbReference>
<evidence type="ECO:0000313" key="4">
    <source>
        <dbReference type="EMBL" id="SEG53148.1"/>
    </source>
</evidence>
<dbReference type="InterPro" id="IPR029026">
    <property type="entry name" value="tRNA_m1G_MTases_N"/>
</dbReference>
<dbReference type="PANTHER" id="PTHR46429:SF1">
    <property type="entry name" value="23S RRNA (GUANOSINE-2'-O-)-METHYLTRANSFERASE RLMB"/>
    <property type="match status" value="1"/>
</dbReference>
<accession>A0A1H6AX63</accession>
<dbReference type="AlphaFoldDB" id="A0A1H6AX63"/>
<keyword evidence="5" id="KW-1185">Reference proteome</keyword>
<dbReference type="Gene3D" id="3.40.1280.10">
    <property type="match status" value="1"/>
</dbReference>
<dbReference type="InterPro" id="IPR004441">
    <property type="entry name" value="rRNA_MeTrfase_TrmH"/>
</dbReference>
<dbReference type="Pfam" id="PF00588">
    <property type="entry name" value="SpoU_methylase"/>
    <property type="match status" value="1"/>
</dbReference>
<dbReference type="GO" id="GO:0003723">
    <property type="term" value="F:RNA binding"/>
    <property type="evidence" value="ECO:0007669"/>
    <property type="project" value="InterPro"/>
</dbReference>
<keyword evidence="2" id="KW-0808">Transferase</keyword>
<dbReference type="EMBL" id="FNUT01000009">
    <property type="protein sequence ID" value="SEG53148.1"/>
    <property type="molecule type" value="Genomic_DNA"/>
</dbReference>
<evidence type="ECO:0000256" key="2">
    <source>
        <dbReference type="ARBA" id="ARBA00022679"/>
    </source>
</evidence>
<proteinExistence type="predicted"/>
<evidence type="ECO:0000256" key="1">
    <source>
        <dbReference type="ARBA" id="ARBA00022603"/>
    </source>
</evidence>
<sequence length="208" mass="23147">MFLISDCKNNIQKPIFKNIFNISNCLSLHMQKLSMDQLNRVDVETFKTQDKTPIALVLDNVRSMHNVGSSFRTGDAFAIEKIVLCGITATPPHREIEKTALGATQSVAWSHVKDSVEAIAQLKEEGYEIISVEQTSNSVSLETFQPDSSKKYALVFGNEVHGVDEDVIAASDLTLEIPQFGTKHSFNVSVTMGIVLWDLVNKTKFIKK</sequence>
<feature type="domain" description="tRNA/rRNA methyltransferase SpoU type" evidence="3">
    <location>
        <begin position="54"/>
        <end position="197"/>
    </location>
</feature>
<dbReference type="GO" id="GO:0006396">
    <property type="term" value="P:RNA processing"/>
    <property type="evidence" value="ECO:0007669"/>
    <property type="project" value="InterPro"/>
</dbReference>
<dbReference type="GO" id="GO:0008173">
    <property type="term" value="F:RNA methyltransferase activity"/>
    <property type="evidence" value="ECO:0007669"/>
    <property type="project" value="InterPro"/>
</dbReference>
<dbReference type="InterPro" id="IPR029028">
    <property type="entry name" value="Alpha/beta_knot_MTases"/>
</dbReference>
<dbReference type="PANTHER" id="PTHR46429">
    <property type="entry name" value="23S RRNA (GUANOSINE-2'-O-)-METHYLTRANSFERASE RLMB"/>
    <property type="match status" value="1"/>
</dbReference>
<organism evidence="4 5">
    <name type="scientific">Sphingobacterium lactis</name>
    <dbReference type="NCBI Taxonomy" id="797291"/>
    <lineage>
        <taxon>Bacteria</taxon>
        <taxon>Pseudomonadati</taxon>
        <taxon>Bacteroidota</taxon>
        <taxon>Sphingobacteriia</taxon>
        <taxon>Sphingobacteriales</taxon>
        <taxon>Sphingobacteriaceae</taxon>
        <taxon>Sphingobacterium</taxon>
    </lineage>
</organism>
<reference evidence="5" key="1">
    <citation type="submission" date="2016-10" db="EMBL/GenBank/DDBJ databases">
        <authorList>
            <person name="Varghese N."/>
            <person name="Submissions S."/>
        </authorList>
    </citation>
    <scope>NUCLEOTIDE SEQUENCE [LARGE SCALE GENOMIC DNA]</scope>
    <source>
        <strain evidence="5">DSM 22361</strain>
    </source>
</reference>
<dbReference type="GO" id="GO:0032259">
    <property type="term" value="P:methylation"/>
    <property type="evidence" value="ECO:0007669"/>
    <property type="project" value="UniProtKB-KW"/>
</dbReference>
<gene>
    <name evidence="4" type="ORF">SAMN05421877_10929</name>
</gene>
<evidence type="ECO:0000313" key="5">
    <source>
        <dbReference type="Proteomes" id="UP000236731"/>
    </source>
</evidence>
<dbReference type="SUPFAM" id="SSF75217">
    <property type="entry name" value="alpha/beta knot"/>
    <property type="match status" value="1"/>
</dbReference>
<name>A0A1H6AX63_9SPHI</name>
<dbReference type="CDD" id="cd18097">
    <property type="entry name" value="SpoU-like"/>
    <property type="match status" value="1"/>
</dbReference>
<keyword evidence="1 4" id="KW-0489">Methyltransferase</keyword>
<dbReference type="GO" id="GO:0005829">
    <property type="term" value="C:cytosol"/>
    <property type="evidence" value="ECO:0007669"/>
    <property type="project" value="TreeGrafter"/>
</dbReference>
<dbReference type="InterPro" id="IPR001537">
    <property type="entry name" value="SpoU_MeTrfase"/>
</dbReference>
<protein>
    <submittedName>
        <fullName evidence="4">SpoU rRNA Methylase family protein</fullName>
    </submittedName>
</protein>
<evidence type="ECO:0000259" key="3">
    <source>
        <dbReference type="Pfam" id="PF00588"/>
    </source>
</evidence>